<evidence type="ECO:0000256" key="8">
    <source>
        <dbReference type="ARBA" id="ARBA00022842"/>
    </source>
</evidence>
<dbReference type="GO" id="GO:0052381">
    <property type="term" value="F:tRNA dimethylallyltransferase activity"/>
    <property type="evidence" value="ECO:0007669"/>
    <property type="project" value="UniProtKB-UniRule"/>
</dbReference>
<evidence type="ECO:0000256" key="12">
    <source>
        <dbReference type="RuleBase" id="RU003784"/>
    </source>
</evidence>
<dbReference type="SUPFAM" id="SSF52540">
    <property type="entry name" value="P-loop containing nucleoside triphosphate hydrolases"/>
    <property type="match status" value="1"/>
</dbReference>
<dbReference type="EC" id="2.5.1.75" evidence="10"/>
<name>A0A118DQK7_9BURK</name>
<comment type="subunit">
    <text evidence="10">Monomer.</text>
</comment>
<comment type="function">
    <text evidence="2 10 12">Catalyzes the transfer of a dimethylallyl group onto the adenine at position 37 in tRNAs that read codons beginning with uridine, leading to the formation of N6-(dimethylallyl)adenosine (i(6)A).</text>
</comment>
<evidence type="ECO:0000256" key="13">
    <source>
        <dbReference type="RuleBase" id="RU003785"/>
    </source>
</evidence>
<comment type="similarity">
    <text evidence="3 10 13">Belongs to the IPP transferase family.</text>
</comment>
<feature type="binding site" evidence="10">
    <location>
        <begin position="17"/>
        <end position="24"/>
    </location>
    <ligand>
        <name>ATP</name>
        <dbReference type="ChEBI" id="CHEBI:30616"/>
    </ligand>
</feature>
<evidence type="ECO:0000256" key="1">
    <source>
        <dbReference type="ARBA" id="ARBA00001946"/>
    </source>
</evidence>
<dbReference type="PANTHER" id="PTHR11088:SF60">
    <property type="entry name" value="TRNA DIMETHYLALLYLTRANSFERASE"/>
    <property type="match status" value="1"/>
</dbReference>
<evidence type="ECO:0000256" key="9">
    <source>
        <dbReference type="ARBA" id="ARBA00049563"/>
    </source>
</evidence>
<keyword evidence="4 10" id="KW-0808">Transferase</keyword>
<dbReference type="PANTHER" id="PTHR11088">
    <property type="entry name" value="TRNA DIMETHYLALLYLTRANSFERASE"/>
    <property type="match status" value="1"/>
</dbReference>
<dbReference type="Pfam" id="PF01715">
    <property type="entry name" value="IPPT"/>
    <property type="match status" value="1"/>
</dbReference>
<evidence type="ECO:0000256" key="10">
    <source>
        <dbReference type="HAMAP-Rule" id="MF_00185"/>
    </source>
</evidence>
<evidence type="ECO:0000256" key="4">
    <source>
        <dbReference type="ARBA" id="ARBA00022679"/>
    </source>
</evidence>
<accession>A0A118DQK7</accession>
<keyword evidence="8 10" id="KW-0460">Magnesium</keyword>
<keyword evidence="6 10" id="KW-0547">Nucleotide-binding</keyword>
<feature type="site" description="Interaction with substrate tRNA" evidence="10">
    <location>
        <position position="108"/>
    </location>
</feature>
<dbReference type="AlphaFoldDB" id="A0A118DQK7"/>
<evidence type="ECO:0000313" key="14">
    <source>
        <dbReference type="EMBL" id="KVE29586.1"/>
    </source>
</evidence>
<feature type="site" description="Interaction with substrate tRNA" evidence="10">
    <location>
        <position position="130"/>
    </location>
</feature>
<keyword evidence="15" id="KW-1185">Reference proteome</keyword>
<dbReference type="Gene3D" id="1.10.20.140">
    <property type="match status" value="1"/>
</dbReference>
<evidence type="ECO:0000256" key="5">
    <source>
        <dbReference type="ARBA" id="ARBA00022694"/>
    </source>
</evidence>
<protein>
    <recommendedName>
        <fullName evidence="10">tRNA dimethylallyltransferase</fullName>
        <ecNumber evidence="10">2.5.1.75</ecNumber>
    </recommendedName>
    <alternativeName>
        <fullName evidence="10">Dimethylallyl diphosphate:tRNA dimethylallyltransferase</fullName>
        <shortName evidence="10">DMAPP:tRNA dimethylallyltransferase</shortName>
        <shortName evidence="10">DMATase</shortName>
    </alternativeName>
    <alternativeName>
        <fullName evidence="10">Isopentenyl-diphosphate:tRNA isopentenyltransferase</fullName>
        <shortName evidence="10">IPP transferase</shortName>
        <shortName evidence="10">IPPT</shortName>
        <shortName evidence="10">IPTase</shortName>
    </alternativeName>
</protein>
<evidence type="ECO:0000256" key="3">
    <source>
        <dbReference type="ARBA" id="ARBA00005842"/>
    </source>
</evidence>
<dbReference type="InterPro" id="IPR027417">
    <property type="entry name" value="P-loop_NTPase"/>
</dbReference>
<comment type="cofactor">
    <cofactor evidence="1 10">
        <name>Mg(2+)</name>
        <dbReference type="ChEBI" id="CHEBI:18420"/>
    </cofactor>
</comment>
<evidence type="ECO:0000256" key="7">
    <source>
        <dbReference type="ARBA" id="ARBA00022840"/>
    </source>
</evidence>
<evidence type="ECO:0000256" key="6">
    <source>
        <dbReference type="ARBA" id="ARBA00022741"/>
    </source>
</evidence>
<comment type="caution">
    <text evidence="10">Lacks conserved residue(s) required for the propagation of feature annotation.</text>
</comment>
<keyword evidence="5 10" id="KW-0819">tRNA processing</keyword>
<feature type="region of interest" description="Interaction with substrate tRNA" evidence="10">
    <location>
        <begin position="42"/>
        <end position="45"/>
    </location>
</feature>
<dbReference type="RefSeq" id="WP_059513305.1">
    <property type="nucleotide sequence ID" value="NZ_LOWA01000012.1"/>
</dbReference>
<comment type="catalytic activity">
    <reaction evidence="9 10 11">
        <text>adenosine(37) in tRNA + dimethylallyl diphosphate = N(6)-dimethylallyladenosine(37) in tRNA + diphosphate</text>
        <dbReference type="Rhea" id="RHEA:26482"/>
        <dbReference type="Rhea" id="RHEA-COMP:10162"/>
        <dbReference type="Rhea" id="RHEA-COMP:10375"/>
        <dbReference type="ChEBI" id="CHEBI:33019"/>
        <dbReference type="ChEBI" id="CHEBI:57623"/>
        <dbReference type="ChEBI" id="CHEBI:74411"/>
        <dbReference type="ChEBI" id="CHEBI:74415"/>
        <dbReference type="EC" id="2.5.1.75"/>
    </reaction>
</comment>
<evidence type="ECO:0000313" key="15">
    <source>
        <dbReference type="Proteomes" id="UP000062788"/>
    </source>
</evidence>
<evidence type="ECO:0000256" key="11">
    <source>
        <dbReference type="RuleBase" id="RU003783"/>
    </source>
</evidence>
<dbReference type="GO" id="GO:0006400">
    <property type="term" value="P:tRNA modification"/>
    <property type="evidence" value="ECO:0007669"/>
    <property type="project" value="TreeGrafter"/>
</dbReference>
<dbReference type="InterPro" id="IPR018022">
    <property type="entry name" value="IPT"/>
</dbReference>
<evidence type="ECO:0000256" key="2">
    <source>
        <dbReference type="ARBA" id="ARBA00003213"/>
    </source>
</evidence>
<organism evidence="14 15">
    <name type="scientific">Burkholderia singularis</name>
    <dbReference type="NCBI Taxonomy" id="1503053"/>
    <lineage>
        <taxon>Bacteria</taxon>
        <taxon>Pseudomonadati</taxon>
        <taxon>Pseudomonadota</taxon>
        <taxon>Betaproteobacteria</taxon>
        <taxon>Burkholderiales</taxon>
        <taxon>Burkholderiaceae</taxon>
        <taxon>Burkholderia</taxon>
        <taxon>pseudomallei group</taxon>
    </lineage>
</organism>
<feature type="binding site" evidence="10">
    <location>
        <begin position="19"/>
        <end position="24"/>
    </location>
    <ligand>
        <name>substrate</name>
    </ligand>
</feature>
<dbReference type="GO" id="GO:0005524">
    <property type="term" value="F:ATP binding"/>
    <property type="evidence" value="ECO:0007669"/>
    <property type="project" value="UniProtKB-UniRule"/>
</dbReference>
<dbReference type="OrthoDB" id="9776390at2"/>
<sequence length="327" mass="35025">MSASVAAPVGTVACLLGPTASGKTAAALALAARRPIEIISVDSALVYRGMDIGTAKPTPAERAAVPHHLIDIVDPADAYSAAAFRADALRLIADIAARGRTPILAGGTMLYYKALTQGLNELPAADPGVRATLDGEAARDGWPALHARLAQVDPATAARLAPNDSQRIQRALEVYLLTGRPMSALLAATPAAPDDGRDAMRVRFVPVALEPSERAVLHARIAARFDAMLAAGFIDEVERLRRRDDLHPGLPSMRCVGYRQAWAYLDGEIDYQTMRDTGIFATRQLCKRQLTWLRAMPERIVVDCCAADATARALDALERVLDAPHAR</sequence>
<feature type="region of interest" description="Interaction with substrate tRNA" evidence="10">
    <location>
        <begin position="166"/>
        <end position="170"/>
    </location>
</feature>
<feature type="region of interest" description="Interaction with substrate tRNA" evidence="10">
    <location>
        <begin position="254"/>
        <end position="259"/>
    </location>
</feature>
<dbReference type="FunFam" id="1.10.20.140:FF:000001">
    <property type="entry name" value="tRNA dimethylallyltransferase"/>
    <property type="match status" value="1"/>
</dbReference>
<dbReference type="InterPro" id="IPR039657">
    <property type="entry name" value="Dimethylallyltransferase"/>
</dbReference>
<gene>
    <name evidence="10" type="primary">miaA</name>
    <name evidence="14" type="ORF">WS67_04470</name>
</gene>
<reference evidence="14 15" key="1">
    <citation type="submission" date="2015-11" db="EMBL/GenBank/DDBJ databases">
        <title>Expanding the genomic diversity of Burkholderia species for the development of highly accurate diagnostics.</title>
        <authorList>
            <person name="Sahl J."/>
            <person name="Keim P."/>
            <person name="Wagner D."/>
        </authorList>
    </citation>
    <scope>NUCLEOTIDE SEQUENCE [LARGE SCALE GENOMIC DNA]</scope>
    <source>
        <strain evidence="14 15">TSV85</strain>
    </source>
</reference>
<keyword evidence="7 10" id="KW-0067">ATP-binding</keyword>
<dbReference type="EMBL" id="LOWA01000012">
    <property type="protein sequence ID" value="KVE29586.1"/>
    <property type="molecule type" value="Genomic_DNA"/>
</dbReference>
<dbReference type="NCBIfam" id="TIGR00174">
    <property type="entry name" value="miaA"/>
    <property type="match status" value="1"/>
</dbReference>
<dbReference type="Gene3D" id="3.40.50.300">
    <property type="entry name" value="P-loop containing nucleotide triphosphate hydrolases"/>
    <property type="match status" value="1"/>
</dbReference>
<dbReference type="HAMAP" id="MF_00185">
    <property type="entry name" value="IPP_trans"/>
    <property type="match status" value="1"/>
</dbReference>
<comment type="caution">
    <text evidence="14">The sequence shown here is derived from an EMBL/GenBank/DDBJ whole genome shotgun (WGS) entry which is preliminary data.</text>
</comment>
<proteinExistence type="inferred from homology"/>
<dbReference type="Proteomes" id="UP000062788">
    <property type="component" value="Unassembled WGS sequence"/>
</dbReference>